<feature type="domain" description="VPS8-like TPR-like repeats" evidence="5">
    <location>
        <begin position="1288"/>
        <end position="1500"/>
    </location>
</feature>
<dbReference type="PANTHER" id="PTHR12616:SF8">
    <property type="entry name" value="VACUOLAR PROTEIN SORTING-ASSOCIATED PROTEIN 8 HOMOLOG"/>
    <property type="match status" value="1"/>
</dbReference>
<keyword evidence="7" id="KW-1185">Reference proteome</keyword>
<comment type="caution">
    <text evidence="6">The sequence shown here is derived from an EMBL/GenBank/DDBJ whole genome shotgun (WGS) entry which is preliminary data.</text>
</comment>
<dbReference type="InterPro" id="IPR025941">
    <property type="entry name" value="Vps8_central_dom"/>
</dbReference>
<dbReference type="EMBL" id="JASJQH010007009">
    <property type="protein sequence ID" value="KAK9720596.1"/>
    <property type="molecule type" value="Genomic_DNA"/>
</dbReference>
<evidence type="ECO:0000259" key="4">
    <source>
        <dbReference type="Pfam" id="PF12816"/>
    </source>
</evidence>
<dbReference type="SUPFAM" id="SSF50978">
    <property type="entry name" value="WD40 repeat-like"/>
    <property type="match status" value="1"/>
</dbReference>
<protein>
    <recommendedName>
        <fullName evidence="8">Vacuolar protein sorting-associated protein 8 central domain-containing protein</fullName>
    </recommendedName>
</protein>
<dbReference type="PROSITE" id="PS50082">
    <property type="entry name" value="WD_REPEATS_2"/>
    <property type="match status" value="1"/>
</dbReference>
<dbReference type="InterPro" id="IPR059070">
    <property type="entry name" value="TPR_VPS8_2"/>
</dbReference>
<dbReference type="InterPro" id="IPR036322">
    <property type="entry name" value="WD40_repeat_dom_sf"/>
</dbReference>
<feature type="region of interest" description="Disordered" evidence="3">
    <location>
        <begin position="1530"/>
        <end position="1588"/>
    </location>
</feature>
<evidence type="ECO:0008006" key="8">
    <source>
        <dbReference type="Google" id="ProtNLM"/>
    </source>
</evidence>
<organism evidence="6 7">
    <name type="scientific">Basidiobolus ranarum</name>
    <dbReference type="NCBI Taxonomy" id="34480"/>
    <lineage>
        <taxon>Eukaryota</taxon>
        <taxon>Fungi</taxon>
        <taxon>Fungi incertae sedis</taxon>
        <taxon>Zoopagomycota</taxon>
        <taxon>Entomophthoromycotina</taxon>
        <taxon>Basidiobolomycetes</taxon>
        <taxon>Basidiobolales</taxon>
        <taxon>Basidiobolaceae</taxon>
        <taxon>Basidiobolus</taxon>
    </lineage>
</organism>
<dbReference type="Pfam" id="PF23556">
    <property type="entry name" value="TPR_Vps41"/>
    <property type="match status" value="1"/>
</dbReference>
<gene>
    <name evidence="6" type="ORF">K7432_004057</name>
</gene>
<dbReference type="Pfam" id="PF12816">
    <property type="entry name" value="TPR_Vps8"/>
    <property type="match status" value="1"/>
</dbReference>
<dbReference type="Pfam" id="PF25066">
    <property type="entry name" value="TPR_VPS8_2"/>
    <property type="match status" value="1"/>
</dbReference>
<evidence type="ECO:0000256" key="3">
    <source>
        <dbReference type="SAM" id="MobiDB-lite"/>
    </source>
</evidence>
<dbReference type="InterPro" id="IPR045111">
    <property type="entry name" value="Vps41/Vps8"/>
</dbReference>
<feature type="repeat" description="WD" evidence="2">
    <location>
        <begin position="278"/>
        <end position="312"/>
    </location>
</feature>
<evidence type="ECO:0000256" key="2">
    <source>
        <dbReference type="PROSITE-ProRule" id="PRU00221"/>
    </source>
</evidence>
<reference evidence="6 7" key="1">
    <citation type="submission" date="2023-04" db="EMBL/GenBank/DDBJ databases">
        <title>Genome of Basidiobolus ranarum AG-B5.</title>
        <authorList>
            <person name="Stajich J.E."/>
            <person name="Carter-House D."/>
            <person name="Gryganskyi A."/>
        </authorList>
    </citation>
    <scope>NUCLEOTIDE SEQUENCE [LARGE SCALE GENOMIC DNA]</scope>
    <source>
        <strain evidence="6 7">AG-B5</strain>
    </source>
</reference>
<dbReference type="Proteomes" id="UP001479436">
    <property type="component" value="Unassembled WGS sequence"/>
</dbReference>
<feature type="compositionally biased region" description="Polar residues" evidence="3">
    <location>
        <begin position="1546"/>
        <end position="1563"/>
    </location>
</feature>
<dbReference type="InterPro" id="IPR001680">
    <property type="entry name" value="WD40_rpt"/>
</dbReference>
<keyword evidence="2" id="KW-0853">WD repeat</keyword>
<proteinExistence type="inferred from homology"/>
<feature type="domain" description="Vacuolar protein sorting-associated protein 8 central" evidence="4">
    <location>
        <begin position="738"/>
        <end position="949"/>
    </location>
</feature>
<feature type="region of interest" description="Disordered" evidence="3">
    <location>
        <begin position="1364"/>
        <end position="1387"/>
    </location>
</feature>
<dbReference type="InterPro" id="IPR015943">
    <property type="entry name" value="WD40/YVTN_repeat-like_dom_sf"/>
</dbReference>
<dbReference type="Gene3D" id="2.130.10.10">
    <property type="entry name" value="YVTN repeat-like/Quinoprotein amine dehydrogenase"/>
    <property type="match status" value="1"/>
</dbReference>
<comment type="similarity">
    <text evidence="1">Belongs to the VPS8 family.</text>
</comment>
<evidence type="ECO:0000313" key="6">
    <source>
        <dbReference type="EMBL" id="KAK9720596.1"/>
    </source>
</evidence>
<evidence type="ECO:0000313" key="7">
    <source>
        <dbReference type="Proteomes" id="UP001479436"/>
    </source>
</evidence>
<name>A0ABR2W624_9FUNG</name>
<sequence>MKTETFGIGSLADIESRFNAARIPEVELPDSSAKIIGTVVAELYKLQEDLQIYLQGGPIFESNLGTAQKIKAHSLLEQILQETALYDEFLKNSENLLLDRILNESDSEDFISSEVLDSVSIDSQLDDARSNSSRPSLLRSSSSKVSEANLFSNLIHSPSSFETSSISSRNNFSPSSQNTFSPQTLTPTLSQAEFEDLTLSAEPSQEIITTSAFRWTPLIKISNHLYSSSIKREVGLPSVLAASGYIAVGTSRGFVLVYDFYQNFVRTLGPNAIDYGAVSSLAISSDHSAIVCGYEKGLITIWDIQNGSLSRSISPMKQGPSLIRKNGHRYGANVVHVSFIGAGKSKVVSGDDQGMVFMHIISKVMLVKNVETLRLLGKPQETPEKPSLPTTILGLAILPYGEVQHVADSHGLIAIITPHKLLVVQTKPSPEILFKVKRDMLEAEKTTKNDNGLSGCIAWYPSVKKRVVQDQATDPLLAYSWGSYLCILHVKNANSQPTNSRKRGQNTQFSKLGEWTSPTSIVGLQWLSYQILIILTSDEQVIAFDPRKMLELERCNVSAYKLIYRDLFNTPMKEWLNQKPKEASATQMEVAYYHSLRSHRGKLFTLGVNQLYFGIILSWSDRIVALMDDGDYIKAIHLVTSFLSGEFNLAVTGLPDDEESRNELIGEKLLELISASLNYAFSSERSLESPSDNQSHHSEPPYAQLCQSCFDACLSMNATDFLFDTVYEKYTDYGYQEVFMFTLEPYILEDKIRDLPPSVMLDFVKHYASQPATLPRLEQCILHMNPYGIDIDRVISVGRMEGLYDALIYVWNRGVKDYTSPIVELLSAILWPQMDNMFRETSLKRNTIPSPESLDKEIEEAIVMKLFGYLEHILSGRWFPDGSKIPKEDSIEARLSVYQFLFSPGVAEWVEKAKKIADIAQSNHVDQLKYPYLRLLISINISKLLGVLEYGLDDPFFDNAYTAEDDFQHVNHLINRQQIVDALLSVAKMTLSESTQDANLIYCFVAQSIFKHKEYITLSNECLHDILMQLTTYKDMNTRMERQMAAQCLLKVYTPHEEEDLTRLYENAGFYRILENVYKKKRKYGLVITTYLKDEERQRAIFGCVRIFLANRGSKLNEDEQNDVRKVLLENIEQLVDINPQETASMVRLYFRSAHQHVIRLLESQPRKLLTYLKAVLDPQTEVENFIDGPERIPSEIHELYISLLCVHEPGSVLPYLQLRQGNEYRLDRVLKLCQQHSVLDAVVWILEISGNVVGALEIVLNIIKERVKVSVDMIEAKEVDKWNTEDQHVVKNAIIKIMGAFKVAIQLCERASQKANVRAASAKLQNPPKLEHLEEVDEVETLWFLLLSTCVDASKSISKVVSPSTTVDSTPQSLTARNSTASPLDPTSLSTSVLFLSQGQLIGHLGSSFKTYLQTILNTLLYTTSPSSSLSLPRLLLRLIQSHSVGDEEESGIQTVAEFRDVFFGILDTYKYEGQLLEMTNRLVDRDLFNGVELATKYRSRGWRLSRGRCELCSNALWSVGLQKRAKLPEPLESESGDNVPANAVISSPTMKNNSLTSSNGKAPSISSTPVPSPIPLSPTISEQTPSNHTSFTEIILFRCGHGYHRQCIESINTPLKTSNLHLDCKLCAEKNHQNPSRILGSRLGW</sequence>
<dbReference type="PANTHER" id="PTHR12616">
    <property type="entry name" value="VACUOLAR PROTEIN SORTING VPS41"/>
    <property type="match status" value="1"/>
</dbReference>
<evidence type="ECO:0000259" key="5">
    <source>
        <dbReference type="Pfam" id="PF25066"/>
    </source>
</evidence>
<accession>A0ABR2W624</accession>
<dbReference type="Pfam" id="PF23410">
    <property type="entry name" value="Beta-prop_VPS8"/>
    <property type="match status" value="1"/>
</dbReference>
<evidence type="ECO:0000256" key="1">
    <source>
        <dbReference type="ARBA" id="ARBA00009422"/>
    </source>
</evidence>